<keyword evidence="7 9" id="KW-0699">rRNA-binding</keyword>
<evidence type="ECO:0000256" key="9">
    <source>
        <dbReference type="HAMAP-Rule" id="MF_00554"/>
    </source>
</evidence>
<feature type="binding site" evidence="9">
    <location>
        <position position="177"/>
    </location>
    <ligand>
        <name>S-adenosyl-L-methionine</name>
        <dbReference type="ChEBI" id="CHEBI:59789"/>
    </ligand>
</feature>
<dbReference type="HAMAP" id="MF_00554">
    <property type="entry name" value="NEP1"/>
    <property type="match status" value="1"/>
</dbReference>
<feature type="site" description="Stabilizes Arg-xx" evidence="9">
    <location>
        <position position="62"/>
    </location>
</feature>
<feature type="site" description="Interaction with substrate rRNA" evidence="9">
    <location>
        <position position="104"/>
    </location>
</feature>
<evidence type="ECO:0000256" key="2">
    <source>
        <dbReference type="ARBA" id="ARBA00022517"/>
    </source>
</evidence>
<dbReference type="InterPro" id="IPR005304">
    <property type="entry name" value="Rbsml_bgen_MeTrfase_EMG1/NEP1"/>
</dbReference>
<feature type="binding site" evidence="9">
    <location>
        <position position="182"/>
    </location>
    <ligand>
        <name>S-adenosyl-L-methionine</name>
        <dbReference type="ChEBI" id="CHEBI:59789"/>
    </ligand>
</feature>
<feature type="binding site" evidence="9">
    <location>
        <begin position="198"/>
        <end position="203"/>
    </location>
    <ligand>
        <name>S-adenosyl-L-methionine</name>
        <dbReference type="ChEBI" id="CHEBI:59789"/>
    </ligand>
</feature>
<dbReference type="EC" id="2.1.1.-" evidence="9"/>
<organism evidence="10 11">
    <name type="scientific">Candidatus Nitrosotenuis cloacae</name>
    <dbReference type="NCBI Taxonomy" id="1603555"/>
    <lineage>
        <taxon>Archaea</taxon>
        <taxon>Nitrososphaerota</taxon>
        <taxon>Candidatus Nitrosotenuis</taxon>
    </lineage>
</organism>
<keyword evidence="6 9" id="KW-0949">S-adenosyl-L-methionine</keyword>
<evidence type="ECO:0000256" key="5">
    <source>
        <dbReference type="ARBA" id="ARBA00022679"/>
    </source>
</evidence>
<comment type="similarity">
    <text evidence="1 9">Belongs to the class IV-like SAM-binding methyltransferase superfamily. RNA methyltransferase NEP1 family.</text>
</comment>
<comment type="function">
    <text evidence="9">Methyltransferase involved in ribosomal biogenesis. Specifically catalyzes the N1-methylation of the pseudouridine corresponding to position 914 in M.jannaschii 16S rRNA.</text>
</comment>
<dbReference type="RefSeq" id="WP_048188741.1">
    <property type="nucleotide sequence ID" value="NZ_CP011097.1"/>
</dbReference>
<dbReference type="InterPro" id="IPR029028">
    <property type="entry name" value="Alpha/beta_knot_MTases"/>
</dbReference>
<evidence type="ECO:0000313" key="11">
    <source>
        <dbReference type="Proteomes" id="UP000266745"/>
    </source>
</evidence>
<keyword evidence="11" id="KW-1185">Reference proteome</keyword>
<keyword evidence="4 9" id="KW-0489">Methyltransferase</keyword>
<sequence>MLSLVIAEASLELVPKELYNHNAITSYCRKMGKRPSEILLDNSWHFGAMKGLKNEIKRGRPDLVHFCLLEACTIPLYEEDEVSVYVHTIDDKVITVGERVRFPKSYHRFAGIMEQLFEQRVIKSEDQKLFEIQNMTFSGLIDKIAPDQVIGLSQEGEPSTYSQVAKTCTDETCLVIGGFPKGEFFDSTKKRIDSLLSVDDNPLEAHVVVARTLYEYEKTIFM</sequence>
<dbReference type="GO" id="GO:0019843">
    <property type="term" value="F:rRNA binding"/>
    <property type="evidence" value="ECO:0007669"/>
    <property type="project" value="UniProtKB-UniRule"/>
</dbReference>
<accession>A0A3G1B543</accession>
<dbReference type="GO" id="GO:0070475">
    <property type="term" value="P:rRNA base methylation"/>
    <property type="evidence" value="ECO:0007669"/>
    <property type="project" value="InterPro"/>
</dbReference>
<reference evidence="10 11" key="1">
    <citation type="journal article" date="2016" name="Sci. Rep.">
        <title>A novel ammonia-oxidizing archaeon from wastewater treatment plant: Its enrichment, physiological and genomic characteristics.</title>
        <authorList>
            <person name="Li Y."/>
            <person name="Ding K."/>
            <person name="Wen X."/>
            <person name="Zhang B."/>
            <person name="Shen B."/>
            <person name="Yang Y."/>
        </authorList>
    </citation>
    <scope>NUCLEOTIDE SEQUENCE [LARGE SCALE GENOMIC DNA]</scope>
    <source>
        <strain evidence="10 11">SAT1</strain>
    </source>
</reference>
<dbReference type="Gene3D" id="3.40.1280.10">
    <property type="match status" value="1"/>
</dbReference>
<keyword evidence="2 9" id="KW-0690">Ribosome biogenesis</keyword>
<name>A0A3G1B543_9ARCH</name>
<evidence type="ECO:0000256" key="4">
    <source>
        <dbReference type="ARBA" id="ARBA00022603"/>
    </source>
</evidence>
<dbReference type="STRING" id="1603555.SU86_005375"/>
<evidence type="ECO:0000256" key="7">
    <source>
        <dbReference type="ARBA" id="ARBA00022730"/>
    </source>
</evidence>
<keyword evidence="5 9" id="KW-0808">Transferase</keyword>
<evidence type="ECO:0000313" key="10">
    <source>
        <dbReference type="EMBL" id="AJZ75890.1"/>
    </source>
</evidence>
<evidence type="ECO:0000256" key="1">
    <source>
        <dbReference type="ARBA" id="ARBA00008115"/>
    </source>
</evidence>
<evidence type="ECO:0000256" key="3">
    <source>
        <dbReference type="ARBA" id="ARBA00022552"/>
    </source>
</evidence>
<dbReference type="InterPro" id="IPR029026">
    <property type="entry name" value="tRNA_m1G_MTases_N"/>
</dbReference>
<dbReference type="InterPro" id="IPR023503">
    <property type="entry name" value="Ribosome_NEP1_arc"/>
</dbReference>
<dbReference type="GO" id="GO:0070037">
    <property type="term" value="F:rRNA (pseudouridine) methyltransferase activity"/>
    <property type="evidence" value="ECO:0007669"/>
    <property type="project" value="UniProtKB-UniRule"/>
</dbReference>
<feature type="site" description="Interaction with substrate rRNA" evidence="9">
    <location>
        <position position="108"/>
    </location>
</feature>
<evidence type="ECO:0000256" key="8">
    <source>
        <dbReference type="ARBA" id="ARBA00022884"/>
    </source>
</evidence>
<dbReference type="NCBIfam" id="NF003207">
    <property type="entry name" value="PRK04171.2-2"/>
    <property type="match status" value="1"/>
</dbReference>
<keyword evidence="8 9" id="KW-0694">RNA-binding</keyword>
<feature type="site" description="Interaction with substrate rRNA" evidence="9">
    <location>
        <position position="60"/>
    </location>
</feature>
<dbReference type="GeneID" id="24875829"/>
<dbReference type="PANTHER" id="PTHR12636:SF5">
    <property type="entry name" value="RIBOSOMAL RNA SMALL SUBUNIT METHYLTRANSFERASE NEP1"/>
    <property type="match status" value="1"/>
</dbReference>
<gene>
    <name evidence="9" type="primary">nep1</name>
    <name evidence="10" type="ORF">SU86_005375</name>
</gene>
<feature type="site" description="Interaction with substrate rRNA" evidence="9">
    <location>
        <position position="101"/>
    </location>
</feature>
<dbReference type="CDD" id="cd18088">
    <property type="entry name" value="Nep1-like"/>
    <property type="match status" value="1"/>
</dbReference>
<dbReference type="EMBL" id="CP011097">
    <property type="protein sequence ID" value="AJZ75890.1"/>
    <property type="molecule type" value="Genomic_DNA"/>
</dbReference>
<dbReference type="OrthoDB" id="7612at2157"/>
<dbReference type="Proteomes" id="UP000266745">
    <property type="component" value="Chromosome"/>
</dbReference>
<dbReference type="SUPFAM" id="SSF75217">
    <property type="entry name" value="alpha/beta knot"/>
    <property type="match status" value="1"/>
</dbReference>
<proteinExistence type="inferred from homology"/>
<comment type="subunit">
    <text evidence="9">Homodimer.</text>
</comment>
<comment type="catalytic activity">
    <reaction evidence="9">
        <text>a pseudouridine in rRNA + S-adenosyl-L-methionine = an N(1)-methylpseudouridine in rRNA + S-adenosyl-L-homocysteine + H(+)</text>
        <dbReference type="Rhea" id="RHEA:46696"/>
        <dbReference type="Rhea" id="RHEA-COMP:11634"/>
        <dbReference type="Rhea" id="RHEA-COMP:13933"/>
        <dbReference type="ChEBI" id="CHEBI:15378"/>
        <dbReference type="ChEBI" id="CHEBI:57856"/>
        <dbReference type="ChEBI" id="CHEBI:59789"/>
        <dbReference type="ChEBI" id="CHEBI:65314"/>
        <dbReference type="ChEBI" id="CHEBI:74890"/>
    </reaction>
</comment>
<evidence type="ECO:0000256" key="6">
    <source>
        <dbReference type="ARBA" id="ARBA00022691"/>
    </source>
</evidence>
<protein>
    <recommendedName>
        <fullName evidence="9">Ribosomal RNA small subunit methyltransferase Nep1</fullName>
        <ecNumber evidence="9">2.1.1.-</ecNumber>
    </recommendedName>
    <alternativeName>
        <fullName evidence="9">16S rRNA (pseudouridine-N1-)-methyltransferase Nep1</fullName>
    </alternativeName>
</protein>
<dbReference type="Pfam" id="PF03587">
    <property type="entry name" value="EMG1"/>
    <property type="match status" value="1"/>
</dbReference>
<dbReference type="AlphaFoldDB" id="A0A3G1B543"/>
<dbReference type="KEGG" id="tah:SU86_005375"/>
<keyword evidence="3 9" id="KW-0698">rRNA processing</keyword>
<dbReference type="PANTHER" id="PTHR12636">
    <property type="entry name" value="NEP1/MRA1"/>
    <property type="match status" value="1"/>
</dbReference>